<dbReference type="EMBL" id="JARIHO010000006">
    <property type="protein sequence ID" value="KAJ7359239.1"/>
    <property type="molecule type" value="Genomic_DNA"/>
</dbReference>
<accession>A0AAD7AHM9</accession>
<protein>
    <submittedName>
        <fullName evidence="1">Uncharacterized protein</fullName>
    </submittedName>
</protein>
<evidence type="ECO:0000313" key="2">
    <source>
        <dbReference type="Proteomes" id="UP001218218"/>
    </source>
</evidence>
<dbReference type="Proteomes" id="UP001218218">
    <property type="component" value="Unassembled WGS sequence"/>
</dbReference>
<organism evidence="1 2">
    <name type="scientific">Mycena albidolilacea</name>
    <dbReference type="NCBI Taxonomy" id="1033008"/>
    <lineage>
        <taxon>Eukaryota</taxon>
        <taxon>Fungi</taxon>
        <taxon>Dikarya</taxon>
        <taxon>Basidiomycota</taxon>
        <taxon>Agaricomycotina</taxon>
        <taxon>Agaricomycetes</taxon>
        <taxon>Agaricomycetidae</taxon>
        <taxon>Agaricales</taxon>
        <taxon>Marasmiineae</taxon>
        <taxon>Mycenaceae</taxon>
        <taxon>Mycena</taxon>
    </lineage>
</organism>
<dbReference type="AlphaFoldDB" id="A0AAD7AHM9"/>
<sequence length="222" mass="25298">EEAVNNFLKNPKRKANKIPPRLRRLMRMVAEVVPRCATSSKELALHILTTQQGLIHCRFHELKRGTKGAKDFDSPALIVGVPYSKNMVPTDQGFLHCGCDENAALWELFWFKTWIVTSANPRIPGFQRMRADASDVLNTRQCAFFSQAFVAGSLLEIKDMYSEDPAHDSVEWLTHLRRLQADRMIFVLNQSLPHDSKWEYALAKTNKDKKDGDGDVVMPRAT</sequence>
<feature type="non-terminal residue" evidence="1">
    <location>
        <position position="1"/>
    </location>
</feature>
<evidence type="ECO:0000313" key="1">
    <source>
        <dbReference type="EMBL" id="KAJ7359239.1"/>
    </source>
</evidence>
<reference evidence="1" key="1">
    <citation type="submission" date="2023-03" db="EMBL/GenBank/DDBJ databases">
        <title>Massive genome expansion in bonnet fungi (Mycena s.s.) driven by repeated elements and novel gene families across ecological guilds.</title>
        <authorList>
            <consortium name="Lawrence Berkeley National Laboratory"/>
            <person name="Harder C.B."/>
            <person name="Miyauchi S."/>
            <person name="Viragh M."/>
            <person name="Kuo A."/>
            <person name="Thoen E."/>
            <person name="Andreopoulos B."/>
            <person name="Lu D."/>
            <person name="Skrede I."/>
            <person name="Drula E."/>
            <person name="Henrissat B."/>
            <person name="Morin E."/>
            <person name="Kohler A."/>
            <person name="Barry K."/>
            <person name="LaButti K."/>
            <person name="Morin E."/>
            <person name="Salamov A."/>
            <person name="Lipzen A."/>
            <person name="Mereny Z."/>
            <person name="Hegedus B."/>
            <person name="Baldrian P."/>
            <person name="Stursova M."/>
            <person name="Weitz H."/>
            <person name="Taylor A."/>
            <person name="Grigoriev I.V."/>
            <person name="Nagy L.G."/>
            <person name="Martin F."/>
            <person name="Kauserud H."/>
        </authorList>
    </citation>
    <scope>NUCLEOTIDE SEQUENCE</scope>
    <source>
        <strain evidence="1">CBHHK002</strain>
    </source>
</reference>
<gene>
    <name evidence="1" type="ORF">DFH08DRAFT_686252</name>
</gene>
<name>A0AAD7AHM9_9AGAR</name>
<keyword evidence="2" id="KW-1185">Reference proteome</keyword>
<comment type="caution">
    <text evidence="1">The sequence shown here is derived from an EMBL/GenBank/DDBJ whole genome shotgun (WGS) entry which is preliminary data.</text>
</comment>
<proteinExistence type="predicted"/>